<name>A0A0G4I2Z7_9ALVE</name>
<dbReference type="EMBL" id="CDMZ01004882">
    <property type="protein sequence ID" value="CEM51219.1"/>
    <property type="molecule type" value="Genomic_DNA"/>
</dbReference>
<feature type="compositionally biased region" description="Basic and acidic residues" evidence="1">
    <location>
        <begin position="116"/>
        <end position="134"/>
    </location>
</feature>
<accession>A0A0G4I2Z7</accession>
<proteinExistence type="predicted"/>
<evidence type="ECO:0000256" key="1">
    <source>
        <dbReference type="SAM" id="MobiDB-lite"/>
    </source>
</evidence>
<dbReference type="AlphaFoldDB" id="A0A0G4I2Z7"/>
<reference evidence="2" key="1">
    <citation type="submission" date="2014-11" db="EMBL/GenBank/DDBJ databases">
        <authorList>
            <person name="Otto D Thomas"/>
            <person name="Naeem Raeece"/>
        </authorList>
    </citation>
    <scope>NUCLEOTIDE SEQUENCE</scope>
</reference>
<protein>
    <submittedName>
        <fullName evidence="2">Uncharacterized protein</fullName>
    </submittedName>
</protein>
<feature type="region of interest" description="Disordered" evidence="1">
    <location>
        <begin position="75"/>
        <end position="134"/>
    </location>
</feature>
<feature type="region of interest" description="Disordered" evidence="1">
    <location>
        <begin position="438"/>
        <end position="499"/>
    </location>
</feature>
<gene>
    <name evidence="2" type="ORF">Cvel_10467</name>
</gene>
<feature type="compositionally biased region" description="Basic and acidic residues" evidence="1">
    <location>
        <begin position="463"/>
        <end position="477"/>
    </location>
</feature>
<organism evidence="2">
    <name type="scientific">Chromera velia CCMP2878</name>
    <dbReference type="NCBI Taxonomy" id="1169474"/>
    <lineage>
        <taxon>Eukaryota</taxon>
        <taxon>Sar</taxon>
        <taxon>Alveolata</taxon>
        <taxon>Colpodellida</taxon>
        <taxon>Chromeraceae</taxon>
        <taxon>Chromera</taxon>
    </lineage>
</organism>
<dbReference type="VEuPathDB" id="CryptoDB:Cvel_10467"/>
<evidence type="ECO:0000313" key="2">
    <source>
        <dbReference type="EMBL" id="CEM51219.1"/>
    </source>
</evidence>
<sequence length="499" mass="51600">MASGDGDHIHAFLLKAGLSEGQAKKAKTELGKQGFDDVNRVAHMTVADVCEINLPMQVEENLVFYLKRIKAAPNFSEVYPKPPPKESPASGQKRKKTAAAGGGAAGRGKSSSSSKPIERAGAEEVKRARVEGPRHPLDTLIQSHAGASSSSSAAPLSETLRAVTEEFDLAALRDGRLLLQGASAVRLENLARAEIEKTGGGFAEVNRSPVMILWAAVVAERVGIVSGCGGGEKDGDGGQGEGGKRGPLWGCCLSLATAAASYYAQAKGESLKILQPAPPSTPGSHDGAVELLGQMVPTRKVKVTGGGGGELVRGVTSRGTSADPVAKDRLLQSKFDPSFLPLAYLCLRALADSVPVSELKRGKLAYELYTSFRPGIPKGAEGWGAAGRFELSAVFDCLQRRLKSSGTDGAGAGASSASASASSAAAIRLESPGVMQNACVEQPEPGPPGDWKGEPTRAAVEVKGWDHQGCSKEEERGNVSSSGAGEAPDPIQGGGFLPE</sequence>